<dbReference type="CDD" id="cd01949">
    <property type="entry name" value="GGDEF"/>
    <property type="match status" value="1"/>
</dbReference>
<dbReference type="PANTHER" id="PTHR45138">
    <property type="entry name" value="REGULATORY COMPONENTS OF SENSORY TRANSDUCTION SYSTEM"/>
    <property type="match status" value="1"/>
</dbReference>
<dbReference type="Pfam" id="PF00990">
    <property type="entry name" value="GGDEF"/>
    <property type="match status" value="1"/>
</dbReference>
<comment type="catalytic activity">
    <reaction evidence="3">
        <text>2 GTP = 3',3'-c-di-GMP + 2 diphosphate</text>
        <dbReference type="Rhea" id="RHEA:24898"/>
        <dbReference type="ChEBI" id="CHEBI:33019"/>
        <dbReference type="ChEBI" id="CHEBI:37565"/>
        <dbReference type="ChEBI" id="CHEBI:58805"/>
        <dbReference type="EC" id="2.7.7.65"/>
    </reaction>
</comment>
<dbReference type="STRING" id="765913.ThidrDRAFT_1228"/>
<dbReference type="SUPFAM" id="SSF55073">
    <property type="entry name" value="Nucleotide cyclase"/>
    <property type="match status" value="1"/>
</dbReference>
<dbReference type="InterPro" id="IPR029787">
    <property type="entry name" value="Nucleotide_cyclase"/>
</dbReference>
<dbReference type="NCBIfam" id="TIGR00254">
    <property type="entry name" value="GGDEF"/>
    <property type="match status" value="1"/>
</dbReference>
<dbReference type="EMBL" id="AFWT01000007">
    <property type="protein sequence ID" value="EGV32379.1"/>
    <property type="molecule type" value="Genomic_DNA"/>
</dbReference>
<dbReference type="EC" id="2.7.7.65" evidence="2"/>
<dbReference type="FunFam" id="3.30.70.270:FF:000001">
    <property type="entry name" value="Diguanylate cyclase domain protein"/>
    <property type="match status" value="1"/>
</dbReference>
<dbReference type="SMART" id="SM00267">
    <property type="entry name" value="GGDEF"/>
    <property type="match status" value="1"/>
</dbReference>
<feature type="domain" description="PAS" evidence="4">
    <location>
        <begin position="2"/>
        <end position="72"/>
    </location>
</feature>
<dbReference type="CDD" id="cd00130">
    <property type="entry name" value="PAS"/>
    <property type="match status" value="1"/>
</dbReference>
<comment type="cofactor">
    <cofactor evidence="1">
        <name>Mg(2+)</name>
        <dbReference type="ChEBI" id="CHEBI:18420"/>
    </cofactor>
</comment>
<dbReference type="eggNOG" id="COG3706">
    <property type="taxonomic scope" value="Bacteria"/>
</dbReference>
<organism evidence="6 7">
    <name type="scientific">Thiorhodococcus drewsii AZ1</name>
    <dbReference type="NCBI Taxonomy" id="765913"/>
    <lineage>
        <taxon>Bacteria</taxon>
        <taxon>Pseudomonadati</taxon>
        <taxon>Pseudomonadota</taxon>
        <taxon>Gammaproteobacteria</taxon>
        <taxon>Chromatiales</taxon>
        <taxon>Chromatiaceae</taxon>
        <taxon>Thiorhodococcus</taxon>
    </lineage>
</organism>
<dbReference type="Gene3D" id="3.30.70.270">
    <property type="match status" value="1"/>
</dbReference>
<dbReference type="PATRIC" id="fig|765913.3.peg.1256"/>
<name>G2DZ25_9GAMM</name>
<dbReference type="InterPro" id="IPR043128">
    <property type="entry name" value="Rev_trsase/Diguanyl_cyclase"/>
</dbReference>
<dbReference type="Pfam" id="PF00989">
    <property type="entry name" value="PAS"/>
    <property type="match status" value="1"/>
</dbReference>
<evidence type="ECO:0000256" key="1">
    <source>
        <dbReference type="ARBA" id="ARBA00001946"/>
    </source>
</evidence>
<evidence type="ECO:0000259" key="4">
    <source>
        <dbReference type="PROSITE" id="PS50112"/>
    </source>
</evidence>
<accession>G2DZ25</accession>
<dbReference type="GO" id="GO:0052621">
    <property type="term" value="F:diguanylate cyclase activity"/>
    <property type="evidence" value="ECO:0007669"/>
    <property type="project" value="UniProtKB-EC"/>
</dbReference>
<comment type="caution">
    <text evidence="6">The sequence shown here is derived from an EMBL/GenBank/DDBJ whole genome shotgun (WGS) entry which is preliminary data.</text>
</comment>
<evidence type="ECO:0000313" key="7">
    <source>
        <dbReference type="Proteomes" id="UP000004200"/>
    </source>
</evidence>
<dbReference type="InterPro" id="IPR013767">
    <property type="entry name" value="PAS_fold"/>
</dbReference>
<proteinExistence type="predicted"/>
<dbReference type="PANTHER" id="PTHR45138:SF9">
    <property type="entry name" value="DIGUANYLATE CYCLASE DGCM-RELATED"/>
    <property type="match status" value="1"/>
</dbReference>
<dbReference type="InterPro" id="IPR035965">
    <property type="entry name" value="PAS-like_dom_sf"/>
</dbReference>
<dbReference type="PROSITE" id="PS50112">
    <property type="entry name" value="PAS"/>
    <property type="match status" value="1"/>
</dbReference>
<reference evidence="6 7" key="1">
    <citation type="submission" date="2011-06" db="EMBL/GenBank/DDBJ databases">
        <title>The draft genome of Thiorhodococcus drewsii AZ1.</title>
        <authorList>
            <consortium name="US DOE Joint Genome Institute (JGI-PGF)"/>
            <person name="Lucas S."/>
            <person name="Han J."/>
            <person name="Lapidus A."/>
            <person name="Cheng J.-F."/>
            <person name="Goodwin L."/>
            <person name="Pitluck S."/>
            <person name="Peters L."/>
            <person name="Land M.L."/>
            <person name="Hauser L."/>
            <person name="Vogl K."/>
            <person name="Liu Z."/>
            <person name="Imhoff J."/>
            <person name="Thiel V."/>
            <person name="Frigaard N.-U."/>
            <person name="Bryant D.A."/>
            <person name="Woyke T.J."/>
        </authorList>
    </citation>
    <scope>NUCLEOTIDE SEQUENCE [LARGE SCALE GENOMIC DNA]</scope>
    <source>
        <strain evidence="6 7">AZ1</strain>
    </source>
</reference>
<dbReference type="GO" id="GO:0005886">
    <property type="term" value="C:plasma membrane"/>
    <property type="evidence" value="ECO:0007669"/>
    <property type="project" value="TreeGrafter"/>
</dbReference>
<dbReference type="OrthoDB" id="9812260at2"/>
<keyword evidence="7" id="KW-1185">Reference proteome</keyword>
<sequence>MDRAANAQLMDQLQTGVVLLDDRGCLLSWNAWMTRHSGIAPEDVAGRPIEDVFVEMKHSRLLNCIQQALRFRLSSVLTPGLNPSVLPLYQKPGDRELDQRMQQLVYVTPTCSDPYACLIQIQDMTATVRRERRLRAQSSQLIATTYRDSLTGVGNRRRFDQDLSERFREARSRQIHIALLMIDVDDFKAFNDRFGHQKGDEALIMVASALQEGLRQEGDCISRYGGEEFALTLLGADQEAASTVAERLRLRVEGLRLLHPTSRTARHVTVSIGISAVVPSMELPPQTLVSQADLALYSAKDRGRNRCMCFDHTVTEVRACV</sequence>
<dbReference type="RefSeq" id="WP_007039943.1">
    <property type="nucleotide sequence ID" value="NZ_AFWT01000007.1"/>
</dbReference>
<dbReference type="NCBIfam" id="TIGR00229">
    <property type="entry name" value="sensory_box"/>
    <property type="match status" value="1"/>
</dbReference>
<dbReference type="GO" id="GO:0043709">
    <property type="term" value="P:cell adhesion involved in single-species biofilm formation"/>
    <property type="evidence" value="ECO:0007669"/>
    <property type="project" value="TreeGrafter"/>
</dbReference>
<gene>
    <name evidence="6" type="ORF">ThidrDRAFT_1228</name>
</gene>
<feature type="domain" description="GGDEF" evidence="5">
    <location>
        <begin position="175"/>
        <end position="312"/>
    </location>
</feature>
<evidence type="ECO:0000313" key="6">
    <source>
        <dbReference type="EMBL" id="EGV32379.1"/>
    </source>
</evidence>
<evidence type="ECO:0000256" key="2">
    <source>
        <dbReference type="ARBA" id="ARBA00012528"/>
    </source>
</evidence>
<dbReference type="InterPro" id="IPR000014">
    <property type="entry name" value="PAS"/>
</dbReference>
<dbReference type="Gene3D" id="3.30.450.20">
    <property type="entry name" value="PAS domain"/>
    <property type="match status" value="1"/>
</dbReference>
<evidence type="ECO:0000256" key="3">
    <source>
        <dbReference type="ARBA" id="ARBA00034247"/>
    </source>
</evidence>
<protein>
    <recommendedName>
        <fullName evidence="2">diguanylate cyclase</fullName>
        <ecNumber evidence="2">2.7.7.65</ecNumber>
    </recommendedName>
</protein>
<dbReference type="Proteomes" id="UP000004200">
    <property type="component" value="Unassembled WGS sequence"/>
</dbReference>
<dbReference type="SMART" id="SM00091">
    <property type="entry name" value="PAS"/>
    <property type="match status" value="1"/>
</dbReference>
<dbReference type="InterPro" id="IPR050469">
    <property type="entry name" value="Diguanylate_Cyclase"/>
</dbReference>
<dbReference type="AlphaFoldDB" id="G2DZ25"/>
<dbReference type="GO" id="GO:0006355">
    <property type="term" value="P:regulation of DNA-templated transcription"/>
    <property type="evidence" value="ECO:0007669"/>
    <property type="project" value="InterPro"/>
</dbReference>
<dbReference type="InterPro" id="IPR000160">
    <property type="entry name" value="GGDEF_dom"/>
</dbReference>
<evidence type="ECO:0000259" key="5">
    <source>
        <dbReference type="PROSITE" id="PS50887"/>
    </source>
</evidence>
<dbReference type="GO" id="GO:1902201">
    <property type="term" value="P:negative regulation of bacterial-type flagellum-dependent cell motility"/>
    <property type="evidence" value="ECO:0007669"/>
    <property type="project" value="TreeGrafter"/>
</dbReference>
<dbReference type="SUPFAM" id="SSF55785">
    <property type="entry name" value="PYP-like sensor domain (PAS domain)"/>
    <property type="match status" value="1"/>
</dbReference>
<dbReference type="PROSITE" id="PS50887">
    <property type="entry name" value="GGDEF"/>
    <property type="match status" value="1"/>
</dbReference>